<dbReference type="InterPro" id="IPR050738">
    <property type="entry name" value="Sulfatase"/>
</dbReference>
<comment type="cofactor">
    <cofactor evidence="1">
        <name>Ca(2+)</name>
        <dbReference type="ChEBI" id="CHEBI:29108"/>
    </cofactor>
</comment>
<dbReference type="GO" id="GO:0004065">
    <property type="term" value="F:arylsulfatase activity"/>
    <property type="evidence" value="ECO:0007669"/>
    <property type="project" value="UniProtKB-EC"/>
</dbReference>
<dbReference type="CDD" id="cd16144">
    <property type="entry name" value="ARS_like"/>
    <property type="match status" value="1"/>
</dbReference>
<dbReference type="Pfam" id="PF00884">
    <property type="entry name" value="Sulfatase"/>
    <property type="match status" value="1"/>
</dbReference>
<dbReference type="KEGG" id="ahel:Q31a_02940"/>
<evidence type="ECO:0000256" key="6">
    <source>
        <dbReference type="ARBA" id="ARBA00022837"/>
    </source>
</evidence>
<evidence type="ECO:0000313" key="9">
    <source>
        <dbReference type="Proteomes" id="UP000318017"/>
    </source>
</evidence>
<keyword evidence="5 8" id="KW-0378">Hydrolase</keyword>
<sequence length="527" mass="58760">MSVFRLLILATICCSQYEIHGMERLPNVVLFLVDDLGWSDVGCYGSSFHETPNIDRLASQGTRFTQAYATCHVCSPSRASILTGKYPARLQLTDWLPGRKDFPFQRLQNVRSLQALPASEITLAELLRSCGYRTGHFGKWHLGESPNDPTQHGFDVRIPQWNKGWPKAGYYAPYAMEGLDRSDGAYLTDTLTEEAERFIESSGDQPFFLYLAHFAVHDPIEGRLDLVDKYQQRLARRAPSPKPSFLLEGNPDALVPLTRAQLDRRAANSDWEGFKVLPERTVKVKQHQDNAQFAAMVESIDQSLGRLLAKLESLELEDNTIIVFTSDNGGMSAANFGNPRRSISPANLDRAFSTSNLPLRGGKGWLYEGGIRIPMIIKSPHVALSQNVCEVPVISTDIYPTLAELTGIAAPPPVTDGISLAPLLTGETACSREALFWHFPHYSNHGMQSPGGAVRSGDFKLIEYFENHSVQLFNLKEDIGEQVDLSATQPEKVQELRNQLHNWRMEVAARMPPPNPSFVSQNTHPSD</sequence>
<organism evidence="8 9">
    <name type="scientific">Aureliella helgolandensis</name>
    <dbReference type="NCBI Taxonomy" id="2527968"/>
    <lineage>
        <taxon>Bacteria</taxon>
        <taxon>Pseudomonadati</taxon>
        <taxon>Planctomycetota</taxon>
        <taxon>Planctomycetia</taxon>
        <taxon>Pirellulales</taxon>
        <taxon>Pirellulaceae</taxon>
        <taxon>Aureliella</taxon>
    </lineage>
</organism>
<comment type="similarity">
    <text evidence="2">Belongs to the sulfatase family.</text>
</comment>
<dbReference type="OrthoDB" id="9783154at2"/>
<dbReference type="EMBL" id="CP036298">
    <property type="protein sequence ID" value="QDV22015.1"/>
    <property type="molecule type" value="Genomic_DNA"/>
</dbReference>
<reference evidence="8 9" key="1">
    <citation type="submission" date="2019-02" db="EMBL/GenBank/DDBJ databases">
        <title>Deep-cultivation of Planctomycetes and their phenomic and genomic characterization uncovers novel biology.</title>
        <authorList>
            <person name="Wiegand S."/>
            <person name="Jogler M."/>
            <person name="Boedeker C."/>
            <person name="Pinto D."/>
            <person name="Vollmers J."/>
            <person name="Rivas-Marin E."/>
            <person name="Kohn T."/>
            <person name="Peeters S.H."/>
            <person name="Heuer A."/>
            <person name="Rast P."/>
            <person name="Oberbeckmann S."/>
            <person name="Bunk B."/>
            <person name="Jeske O."/>
            <person name="Meyerdierks A."/>
            <person name="Storesund J.E."/>
            <person name="Kallscheuer N."/>
            <person name="Luecker S."/>
            <person name="Lage O.M."/>
            <person name="Pohl T."/>
            <person name="Merkel B.J."/>
            <person name="Hornburger P."/>
            <person name="Mueller R.-W."/>
            <person name="Bruemmer F."/>
            <person name="Labrenz M."/>
            <person name="Spormann A.M."/>
            <person name="Op den Camp H."/>
            <person name="Overmann J."/>
            <person name="Amann R."/>
            <person name="Jetten M.S.M."/>
            <person name="Mascher T."/>
            <person name="Medema M.H."/>
            <person name="Devos D.P."/>
            <person name="Kaster A.-K."/>
            <person name="Ovreas L."/>
            <person name="Rohde M."/>
            <person name="Galperin M.Y."/>
            <person name="Jogler C."/>
        </authorList>
    </citation>
    <scope>NUCLEOTIDE SEQUENCE [LARGE SCALE GENOMIC DNA]</scope>
    <source>
        <strain evidence="8 9">Q31a</strain>
    </source>
</reference>
<feature type="domain" description="Sulfatase N-terminal" evidence="7">
    <location>
        <begin position="26"/>
        <end position="408"/>
    </location>
</feature>
<proteinExistence type="inferred from homology"/>
<evidence type="ECO:0000313" key="8">
    <source>
        <dbReference type="EMBL" id="QDV22015.1"/>
    </source>
</evidence>
<dbReference type="InterPro" id="IPR017850">
    <property type="entry name" value="Alkaline_phosphatase_core_sf"/>
</dbReference>
<keyword evidence="6" id="KW-0106">Calcium</keyword>
<evidence type="ECO:0000256" key="1">
    <source>
        <dbReference type="ARBA" id="ARBA00001913"/>
    </source>
</evidence>
<name>A0A518G087_9BACT</name>
<evidence type="ECO:0000259" key="7">
    <source>
        <dbReference type="Pfam" id="PF00884"/>
    </source>
</evidence>
<gene>
    <name evidence="8" type="primary">atsA_6</name>
    <name evidence="8" type="ORF">Q31a_02940</name>
</gene>
<dbReference type="InterPro" id="IPR000917">
    <property type="entry name" value="Sulfatase_N"/>
</dbReference>
<dbReference type="Proteomes" id="UP000318017">
    <property type="component" value="Chromosome"/>
</dbReference>
<evidence type="ECO:0000256" key="3">
    <source>
        <dbReference type="ARBA" id="ARBA00022723"/>
    </source>
</evidence>
<keyword evidence="4" id="KW-0732">Signal</keyword>
<dbReference type="Gene3D" id="3.30.1120.10">
    <property type="match status" value="1"/>
</dbReference>
<dbReference type="PANTHER" id="PTHR42693:SF42">
    <property type="entry name" value="ARYLSULFATASE G"/>
    <property type="match status" value="1"/>
</dbReference>
<accession>A0A518G087</accession>
<dbReference type="Gene3D" id="3.40.720.10">
    <property type="entry name" value="Alkaline Phosphatase, subunit A"/>
    <property type="match status" value="1"/>
</dbReference>
<protein>
    <submittedName>
        <fullName evidence="8">Arylsulfatase</fullName>
        <ecNumber evidence="8">3.1.6.1</ecNumber>
    </submittedName>
</protein>
<evidence type="ECO:0000256" key="5">
    <source>
        <dbReference type="ARBA" id="ARBA00022801"/>
    </source>
</evidence>
<dbReference type="RefSeq" id="WP_145072882.1">
    <property type="nucleotide sequence ID" value="NZ_CP036298.1"/>
</dbReference>
<evidence type="ECO:0000256" key="4">
    <source>
        <dbReference type="ARBA" id="ARBA00022729"/>
    </source>
</evidence>
<dbReference type="EC" id="3.1.6.1" evidence="8"/>
<dbReference type="PANTHER" id="PTHR42693">
    <property type="entry name" value="ARYLSULFATASE FAMILY MEMBER"/>
    <property type="match status" value="1"/>
</dbReference>
<dbReference type="SUPFAM" id="SSF53649">
    <property type="entry name" value="Alkaline phosphatase-like"/>
    <property type="match status" value="1"/>
</dbReference>
<dbReference type="GO" id="GO:0046872">
    <property type="term" value="F:metal ion binding"/>
    <property type="evidence" value="ECO:0007669"/>
    <property type="project" value="UniProtKB-KW"/>
</dbReference>
<keyword evidence="9" id="KW-1185">Reference proteome</keyword>
<evidence type="ECO:0000256" key="2">
    <source>
        <dbReference type="ARBA" id="ARBA00008779"/>
    </source>
</evidence>
<dbReference type="AlphaFoldDB" id="A0A518G087"/>
<keyword evidence="3" id="KW-0479">Metal-binding</keyword>